<dbReference type="SUPFAM" id="SSF52047">
    <property type="entry name" value="RNI-like"/>
    <property type="match status" value="1"/>
</dbReference>
<evidence type="ECO:0008006" key="3">
    <source>
        <dbReference type="Google" id="ProtNLM"/>
    </source>
</evidence>
<keyword evidence="2" id="KW-1185">Reference proteome</keyword>
<dbReference type="EMBL" id="ML178831">
    <property type="protein sequence ID" value="TFK99852.1"/>
    <property type="molecule type" value="Genomic_DNA"/>
</dbReference>
<organism evidence="1 2">
    <name type="scientific">Pterulicium gracile</name>
    <dbReference type="NCBI Taxonomy" id="1884261"/>
    <lineage>
        <taxon>Eukaryota</taxon>
        <taxon>Fungi</taxon>
        <taxon>Dikarya</taxon>
        <taxon>Basidiomycota</taxon>
        <taxon>Agaricomycotina</taxon>
        <taxon>Agaricomycetes</taxon>
        <taxon>Agaricomycetidae</taxon>
        <taxon>Agaricales</taxon>
        <taxon>Pleurotineae</taxon>
        <taxon>Pterulaceae</taxon>
        <taxon>Pterulicium</taxon>
    </lineage>
</organism>
<protein>
    <recommendedName>
        <fullName evidence="3">F-box domain-containing protein</fullName>
    </recommendedName>
</protein>
<dbReference type="Gene3D" id="3.80.10.10">
    <property type="entry name" value="Ribonuclease Inhibitor"/>
    <property type="match status" value="1"/>
</dbReference>
<evidence type="ECO:0000313" key="2">
    <source>
        <dbReference type="Proteomes" id="UP000305067"/>
    </source>
</evidence>
<dbReference type="InterPro" id="IPR032675">
    <property type="entry name" value="LRR_dom_sf"/>
</dbReference>
<dbReference type="AlphaFoldDB" id="A0A5C3QCV2"/>
<gene>
    <name evidence="1" type="ORF">BDV98DRAFT_124408</name>
</gene>
<dbReference type="Proteomes" id="UP000305067">
    <property type="component" value="Unassembled WGS sequence"/>
</dbReference>
<reference evidence="1 2" key="1">
    <citation type="journal article" date="2019" name="Nat. Ecol. Evol.">
        <title>Megaphylogeny resolves global patterns of mushroom evolution.</title>
        <authorList>
            <person name="Varga T."/>
            <person name="Krizsan K."/>
            <person name="Foldi C."/>
            <person name="Dima B."/>
            <person name="Sanchez-Garcia M."/>
            <person name="Sanchez-Ramirez S."/>
            <person name="Szollosi G.J."/>
            <person name="Szarkandi J.G."/>
            <person name="Papp V."/>
            <person name="Albert L."/>
            <person name="Andreopoulos W."/>
            <person name="Angelini C."/>
            <person name="Antonin V."/>
            <person name="Barry K.W."/>
            <person name="Bougher N.L."/>
            <person name="Buchanan P."/>
            <person name="Buyck B."/>
            <person name="Bense V."/>
            <person name="Catcheside P."/>
            <person name="Chovatia M."/>
            <person name="Cooper J."/>
            <person name="Damon W."/>
            <person name="Desjardin D."/>
            <person name="Finy P."/>
            <person name="Geml J."/>
            <person name="Haridas S."/>
            <person name="Hughes K."/>
            <person name="Justo A."/>
            <person name="Karasinski D."/>
            <person name="Kautmanova I."/>
            <person name="Kiss B."/>
            <person name="Kocsube S."/>
            <person name="Kotiranta H."/>
            <person name="LaButti K.M."/>
            <person name="Lechner B.E."/>
            <person name="Liimatainen K."/>
            <person name="Lipzen A."/>
            <person name="Lukacs Z."/>
            <person name="Mihaltcheva S."/>
            <person name="Morgado L.N."/>
            <person name="Niskanen T."/>
            <person name="Noordeloos M.E."/>
            <person name="Ohm R.A."/>
            <person name="Ortiz-Santana B."/>
            <person name="Ovrebo C."/>
            <person name="Racz N."/>
            <person name="Riley R."/>
            <person name="Savchenko A."/>
            <person name="Shiryaev A."/>
            <person name="Soop K."/>
            <person name="Spirin V."/>
            <person name="Szebenyi C."/>
            <person name="Tomsovsky M."/>
            <person name="Tulloss R.E."/>
            <person name="Uehling J."/>
            <person name="Grigoriev I.V."/>
            <person name="Vagvolgyi C."/>
            <person name="Papp T."/>
            <person name="Martin F.M."/>
            <person name="Miettinen O."/>
            <person name="Hibbett D.S."/>
            <person name="Nagy L.G."/>
        </authorList>
    </citation>
    <scope>NUCLEOTIDE SEQUENCE [LARGE SCALE GENOMIC DNA]</scope>
    <source>
        <strain evidence="1 2">CBS 309.79</strain>
    </source>
</reference>
<name>A0A5C3QCV2_9AGAR</name>
<accession>A0A5C3QCV2</accession>
<proteinExistence type="predicted"/>
<evidence type="ECO:0000313" key="1">
    <source>
        <dbReference type="EMBL" id="TFK99852.1"/>
    </source>
</evidence>
<sequence length="461" mass="51815">MEGLNVGWNRIDSHLAAFEWRLSIFLTRSQSHPLRIRLDLRLKGDGYRKFLTALLSPQSHRWDSVWLSDSRGPPSVWMDGKERLKPMPHLKTLSLRGRLFESIERILVDLDAIGEIYALLTQCPSVTTLSLDSFPTSESAAAKSLRQGIPWENIRKLGLKIHRRSLAGSTHLHLPDILSRLQNLTHMHLHHPGTNGTMSGPIGPFVFPELIGLVMKAPNTDWMMAEFVAPRLVSLELTGGGGFRPSTLAAFITRSRCRIQYLQLLELREDNNPKDFAAQVLPHLHDLRLLSVSDGLLGACLKILRYLRGQDESSGPTGLPCPGLEASNFCSSVLRDRSAEDETFRKLLLEELAGFVEARWATPKSVSMDSDRAQRRSPNTDRQTLQFRVYTGSAHIDLPNVDSVMDRIMKVAVVDEMTRVDVDVGFRSQTLEALSALRRDMQYIWFKPQLPPGLVQGVSGF</sequence>